<sequence>MAADQERFSPLAQDKLKVRKFYQSYLDACNDQDWDRMQQFYASPHVLVDGEPRTPSQLIERAKSMVLGFADWRLEIWHFAVDGDLVYVHLKLGGTHTAAFQGVEPTGRRVETTEFALYRLVDGKFTEIWPMLNMEAVMKQIQQ</sequence>
<keyword evidence="2" id="KW-1185">Reference proteome</keyword>
<proteinExistence type="predicted"/>
<reference evidence="1" key="1">
    <citation type="submission" date="2022-12" db="EMBL/GenBank/DDBJ databases">
        <title>Genome Sequence of Lasiodiplodia mahajangana.</title>
        <authorList>
            <person name="Buettner E."/>
        </authorList>
    </citation>
    <scope>NUCLEOTIDE SEQUENCE</scope>
    <source>
        <strain evidence="1">VT137</strain>
    </source>
</reference>
<accession>A0ACC2K0D0</accession>
<name>A0ACC2K0D0_9PEZI</name>
<comment type="caution">
    <text evidence="1">The sequence shown here is derived from an EMBL/GenBank/DDBJ whole genome shotgun (WGS) entry which is preliminary data.</text>
</comment>
<dbReference type="EMBL" id="JAPUUL010000029">
    <property type="protein sequence ID" value="KAJ8133248.1"/>
    <property type="molecule type" value="Genomic_DNA"/>
</dbReference>
<organism evidence="1 2">
    <name type="scientific">Lasiodiplodia mahajangana</name>
    <dbReference type="NCBI Taxonomy" id="1108764"/>
    <lineage>
        <taxon>Eukaryota</taxon>
        <taxon>Fungi</taxon>
        <taxon>Dikarya</taxon>
        <taxon>Ascomycota</taxon>
        <taxon>Pezizomycotina</taxon>
        <taxon>Dothideomycetes</taxon>
        <taxon>Dothideomycetes incertae sedis</taxon>
        <taxon>Botryosphaeriales</taxon>
        <taxon>Botryosphaeriaceae</taxon>
        <taxon>Lasiodiplodia</taxon>
    </lineage>
</organism>
<gene>
    <name evidence="1" type="ORF">O1611_g371</name>
</gene>
<protein>
    <submittedName>
        <fullName evidence="1">Uncharacterized protein</fullName>
    </submittedName>
</protein>
<evidence type="ECO:0000313" key="2">
    <source>
        <dbReference type="Proteomes" id="UP001153332"/>
    </source>
</evidence>
<evidence type="ECO:0000313" key="1">
    <source>
        <dbReference type="EMBL" id="KAJ8133248.1"/>
    </source>
</evidence>
<dbReference type="Proteomes" id="UP001153332">
    <property type="component" value="Unassembled WGS sequence"/>
</dbReference>